<feature type="compositionally biased region" description="Basic and acidic residues" evidence="1">
    <location>
        <begin position="863"/>
        <end position="873"/>
    </location>
</feature>
<dbReference type="InterPro" id="IPR052894">
    <property type="entry name" value="AsmA-related"/>
</dbReference>
<dbReference type="Proteomes" id="UP000245647">
    <property type="component" value="Unassembled WGS sequence"/>
</dbReference>
<dbReference type="PANTHER" id="PTHR30441">
    <property type="entry name" value="DUF748 DOMAIN-CONTAINING PROTEIN"/>
    <property type="match status" value="1"/>
</dbReference>
<keyword evidence="2" id="KW-0812">Transmembrane</keyword>
<feature type="region of interest" description="Disordered" evidence="1">
    <location>
        <begin position="848"/>
        <end position="900"/>
    </location>
</feature>
<evidence type="ECO:0000256" key="1">
    <source>
        <dbReference type="SAM" id="MobiDB-lite"/>
    </source>
</evidence>
<name>A0A2U2PKY4_9SPHI</name>
<dbReference type="GO" id="GO:0005886">
    <property type="term" value="C:plasma membrane"/>
    <property type="evidence" value="ECO:0007669"/>
    <property type="project" value="TreeGrafter"/>
</dbReference>
<proteinExistence type="predicted"/>
<sequence length="900" mass="98620">MKKPLRIAGITLLIIITGIILIPFVFKGKIERIVKSEINKNLNAKVDFAEADVSLIRHFPDLSLRLENLNIIGTDLFDKDTLLAVKGLDLSLNIMSVIRGNTIQVNAVNLDQPRIFALVDKNGNANWNIMKPDTTVSDTSAESKPFAVHLKKYAVNQGYIVYNDEQAGMNARIVNLTHEGKGDFTSDLFTLETSTTADEVNFSYGGIKWAHRIKTNIDADIKIDNTTDTYSFQTDKIRLNELQLAANGFIKMAKESYDMDIKFKALSTSFKNILSFVPAVYQHDFESVKTSGTLVFDGQVKGTYSEGRLPGYKVNLDVKDGFFQYPDLPKAVKNINLKLSVNNPDGITDHTVIDIPKGHMEMDRNPFDFRLNLKQPLTALLVDAAAKGILDLSQITSFVKLEKGTSLSGVLNADVAIKGSASAVQKQKYEQFDARGTLALKNFLYRSSDYPEGVKLSNLLMTFNPKNVTVNNMSGSFMNTNFTATGTINNILPYVVKNEPLDGVINLSADRVDLNKWMNSTSETGEGSSATAPFAVPSNLNIQLNAKAASVHYDKLEISNLSGSLQIEDQTVKMKDVQGNALDGTMAVSGSYSTKLNKKKPDISLNYHVTDVDIQKTFYAFNTVQKLMPVGKFLAGKLSSSLDVTGQLGENMMPGLATLTGKGNVLLLKGILNKFQPLEKMASTLNINALKDVSVKDIKSYFEFAGGKVLVKPFNLKVKDIDMEIGGMHGLDQSLDYTINLKVPRELMGEKGNALVNGLVAKANNKGIPLNVAEKINLQLLMQGTISNPLLKTSLKQSTANLAQSMKEQSAEFVKTKVEVAKQAAVSAAKDSIASVKRQLAKSAADELAKKLSGKGDTTAGKQDTRKSLEETGKGLIKGLNPFKKKEQPKQQEQPKQEQQ</sequence>
<keyword evidence="2" id="KW-0472">Membrane</keyword>
<dbReference type="GO" id="GO:0090313">
    <property type="term" value="P:regulation of protein targeting to membrane"/>
    <property type="evidence" value="ECO:0007669"/>
    <property type="project" value="TreeGrafter"/>
</dbReference>
<protein>
    <submittedName>
        <fullName evidence="3">Uncharacterized protein</fullName>
    </submittedName>
</protein>
<dbReference type="RefSeq" id="WP_109414265.1">
    <property type="nucleotide sequence ID" value="NZ_QEAS01000002.1"/>
</dbReference>
<reference evidence="3 4" key="1">
    <citation type="submission" date="2018-04" db="EMBL/GenBank/DDBJ databases">
        <title>Pedobacter chongqingensis sp. nov., isolated from a rottenly hemp rope.</title>
        <authorList>
            <person name="Cai Y."/>
        </authorList>
    </citation>
    <scope>NUCLEOTIDE SEQUENCE [LARGE SCALE GENOMIC DNA]</scope>
    <source>
        <strain evidence="3 4">FJ4-8</strain>
    </source>
</reference>
<evidence type="ECO:0000313" key="3">
    <source>
        <dbReference type="EMBL" id="PWG81988.1"/>
    </source>
</evidence>
<comment type="caution">
    <text evidence="3">The sequence shown here is derived from an EMBL/GenBank/DDBJ whole genome shotgun (WGS) entry which is preliminary data.</text>
</comment>
<evidence type="ECO:0000313" key="4">
    <source>
        <dbReference type="Proteomes" id="UP000245647"/>
    </source>
</evidence>
<feature type="compositionally biased region" description="Basic and acidic residues" evidence="1">
    <location>
        <begin position="884"/>
        <end position="900"/>
    </location>
</feature>
<keyword evidence="4" id="KW-1185">Reference proteome</keyword>
<evidence type="ECO:0000256" key="2">
    <source>
        <dbReference type="SAM" id="Phobius"/>
    </source>
</evidence>
<dbReference type="OrthoDB" id="596403at2"/>
<accession>A0A2U2PKY4</accession>
<gene>
    <name evidence="3" type="ORF">DDR33_02900</name>
</gene>
<feature type="transmembrane region" description="Helical" evidence="2">
    <location>
        <begin position="7"/>
        <end position="26"/>
    </location>
</feature>
<keyword evidence="2" id="KW-1133">Transmembrane helix</keyword>
<organism evidence="3 4">
    <name type="scientific">Pararcticibacter amylolyticus</name>
    <dbReference type="NCBI Taxonomy" id="2173175"/>
    <lineage>
        <taxon>Bacteria</taxon>
        <taxon>Pseudomonadati</taxon>
        <taxon>Bacteroidota</taxon>
        <taxon>Sphingobacteriia</taxon>
        <taxon>Sphingobacteriales</taxon>
        <taxon>Sphingobacteriaceae</taxon>
        <taxon>Pararcticibacter</taxon>
    </lineage>
</organism>
<dbReference type="AlphaFoldDB" id="A0A2U2PKY4"/>
<dbReference type="PANTHER" id="PTHR30441:SF8">
    <property type="entry name" value="DUF748 DOMAIN-CONTAINING PROTEIN"/>
    <property type="match status" value="1"/>
</dbReference>
<dbReference type="EMBL" id="QEAS01000002">
    <property type="protein sequence ID" value="PWG81988.1"/>
    <property type="molecule type" value="Genomic_DNA"/>
</dbReference>